<dbReference type="EMBL" id="CP073721">
    <property type="protein sequence ID" value="UWZ35464.1"/>
    <property type="molecule type" value="Genomic_DNA"/>
</dbReference>
<dbReference type="InterPro" id="IPR012902">
    <property type="entry name" value="N_methyl_site"/>
</dbReference>
<reference evidence="2" key="1">
    <citation type="submission" date="2021-04" db="EMBL/GenBank/DDBJ databases">
        <title>Biosynthetic gene clusters of Dactylosporangioum roseum.</title>
        <authorList>
            <person name="Hartkoorn R.C."/>
            <person name="Beaudoing E."/>
            <person name="Hot D."/>
            <person name="Moureu S."/>
        </authorList>
    </citation>
    <scope>NUCLEOTIDE SEQUENCE</scope>
    <source>
        <strain evidence="2">NRRL B-16295</strain>
    </source>
</reference>
<name>A0ABY5Z1C8_9ACTN</name>
<dbReference type="SUPFAM" id="SSF49313">
    <property type="entry name" value="Cadherin-like"/>
    <property type="match status" value="2"/>
</dbReference>
<protein>
    <submittedName>
        <fullName evidence="2">Ig domain-containing protein</fullName>
    </submittedName>
</protein>
<dbReference type="InterPro" id="IPR013783">
    <property type="entry name" value="Ig-like_fold"/>
</dbReference>
<dbReference type="Pfam" id="PF05345">
    <property type="entry name" value="He_PIG"/>
    <property type="match status" value="4"/>
</dbReference>
<sequence>MTPRPKDDTGFSLVETLASIAIIGVVMTALTTFFVSTTNTLNKERGLQMAVRLAHDGVELVKSLPGATVVAGRSRKDVANQLKNDTIPSLDLAALNATMRPAYDTTLAATASSVNPVLPIVPERMKVNDTSFERHWLVGACTMPLGGGDCGVAAIADPLRYYRVVVAVTWQNTRACAGGRCSYVTQTLVSASSTDPVFNPSVTVAPPLPDNPGNQASDVGVAIDPVKLSATTSYPPITWTADNLPPGLSMSDAGLISGTPKIPGVYVVRVNVQDASSANDASFNWVVNALPTLAPPDQTWDAGSAVSYQVPVVGGTAPFTWTAKGLPDGLSIDPVTGVVTGSSKVSGPAAVATVDVTVTDKYQRSAKASFKWNVKAAVLSPNRSVPIALNQGEAYSGSVVGGGGSGSYTWSATNLPDGLTISGAGLVTGTVNGSTRYLVTIGIRDSLGATNSMLVPVDVTVKGTGLRVTAPSTASADRTNAKGTAITTVTAQAGGGAGTYRWTQTGLPPGVSLNATTGAMTGTPTTAGTYIVTLVVTDKAKTSSIFMFVWTIT</sequence>
<evidence type="ECO:0000256" key="1">
    <source>
        <dbReference type="SAM" id="Phobius"/>
    </source>
</evidence>
<gene>
    <name evidence="2" type="ORF">Drose_30725</name>
</gene>
<evidence type="ECO:0000313" key="3">
    <source>
        <dbReference type="Proteomes" id="UP001058271"/>
    </source>
</evidence>
<proteinExistence type="predicted"/>
<dbReference type="InterPro" id="IPR015919">
    <property type="entry name" value="Cadherin-like_sf"/>
</dbReference>
<dbReference type="PROSITE" id="PS00409">
    <property type="entry name" value="PROKAR_NTER_METHYL"/>
    <property type="match status" value="1"/>
</dbReference>
<dbReference type="Gene3D" id="2.60.40.10">
    <property type="entry name" value="Immunoglobulins"/>
    <property type="match status" value="4"/>
</dbReference>
<keyword evidence="1" id="KW-0812">Transmembrane</keyword>
<organism evidence="2 3">
    <name type="scientific">Dactylosporangium roseum</name>
    <dbReference type="NCBI Taxonomy" id="47989"/>
    <lineage>
        <taxon>Bacteria</taxon>
        <taxon>Bacillati</taxon>
        <taxon>Actinomycetota</taxon>
        <taxon>Actinomycetes</taxon>
        <taxon>Micromonosporales</taxon>
        <taxon>Micromonosporaceae</taxon>
        <taxon>Dactylosporangium</taxon>
    </lineage>
</organism>
<keyword evidence="1" id="KW-1133">Transmembrane helix</keyword>
<accession>A0ABY5Z1C8</accession>
<dbReference type="RefSeq" id="WP_260724808.1">
    <property type="nucleotide sequence ID" value="NZ_BAAABS010000006.1"/>
</dbReference>
<dbReference type="Proteomes" id="UP001058271">
    <property type="component" value="Chromosome"/>
</dbReference>
<dbReference type="NCBIfam" id="TIGR02532">
    <property type="entry name" value="IV_pilin_GFxxxE"/>
    <property type="match status" value="1"/>
</dbReference>
<keyword evidence="3" id="KW-1185">Reference proteome</keyword>
<dbReference type="Pfam" id="PF07963">
    <property type="entry name" value="N_methyl"/>
    <property type="match status" value="1"/>
</dbReference>
<keyword evidence="1" id="KW-0472">Membrane</keyword>
<evidence type="ECO:0000313" key="2">
    <source>
        <dbReference type="EMBL" id="UWZ35464.1"/>
    </source>
</evidence>
<feature type="transmembrane region" description="Helical" evidence="1">
    <location>
        <begin position="12"/>
        <end position="35"/>
    </location>
</feature>